<proteinExistence type="predicted"/>
<evidence type="ECO:0000313" key="1">
    <source>
        <dbReference type="EMBL" id="PWN53181.1"/>
    </source>
</evidence>
<dbReference type="Proteomes" id="UP000245626">
    <property type="component" value="Unassembled WGS sequence"/>
</dbReference>
<name>A0ACD0P557_9BASI</name>
<accession>A0ACD0P557</accession>
<gene>
    <name evidence="1" type="ORF">IE53DRAFT_206191</name>
</gene>
<keyword evidence="2" id="KW-1185">Reference proteome</keyword>
<organism evidence="1 2">
    <name type="scientific">Violaceomyces palustris</name>
    <dbReference type="NCBI Taxonomy" id="1673888"/>
    <lineage>
        <taxon>Eukaryota</taxon>
        <taxon>Fungi</taxon>
        <taxon>Dikarya</taxon>
        <taxon>Basidiomycota</taxon>
        <taxon>Ustilaginomycotina</taxon>
        <taxon>Ustilaginomycetes</taxon>
        <taxon>Violaceomycetales</taxon>
        <taxon>Violaceomycetaceae</taxon>
        <taxon>Violaceomyces</taxon>
    </lineage>
</organism>
<sequence length="1121" mass="122882">MDFQEDHLPTASTTAAALLQARRQLESAKDNGAAELHGRLKKATSSLTNIKRIMAQLETLSKKPTSSQQQQLIHPLGPLAFVQAKLATNQSVYLEEQDPTSDANPSSSSSSSSQTQAIPLLTTAFQDQASVKAGNRVYVKQTPSQAIKTLMERSRNLEAQIKVLNDEIVRRANSQVRDQLKAASLPEHPFSADGQQRRHQEDHHQDHIVNENNQVLNEEGLPFFEPIERIPDSPPLQPADPARVKKRVPGVVEPFVRSAEERERSREERRRWMDDIFGKLEREEELEDEEGDLQGEQGGQVETPAEEETRVVLRQKSRTPSPSPPLTPRSRVTSAERPAPAKGALKNKGRSQPISFGSSGIRRGFLNLNPSSPGAIHSSDPIDKSDGSDGRTSRSDDPTSSRDGRDKKTVRIQSPERFRKGLGERPSANVGGLSALQKALQDQVPVQEKGKRPAGLGSGSEKNQRQKRHPDDVGVEDEAARIVQLLGPDIVQGHPNAPNKEEMAKLMKSHNLGPQVEFPDQASASSSIGEKQKEKKPALAQSVMERTPGGSKLNGAKGKEEIERARQSAFKKGFLLNKPSSPLAKFAPIKPPPRTPSGSRSVEGGGGGGGEERGDPRISQGITALDRASKADLPIEARRVEMGLPPAVPHARPSKAYAEKLEKERMMEESGSGPSKVDEKRGARDLLLPGPTEEDAQTGQGGVRFAQTLVGDAQGVVAEEEEEENVDQINGIREEESEEEEDRPMQVRESGHGPDSDSSDPEEEDDEDEDDDWDSEEGYNTDDINALAPDLDELDLDEDFNSAEIAREYARARAGLIAGGYLRDGDGNDELDDDQDDEDGGIDIVPLDASVGDEDGTSGTSKKPKVSRFKSTRDQREGSRIRSQLGFAEKEGPGRKSQEEIDKEADERGHQLAHMLEKAMNVGPNGEIVEKDEEGGKEDDGEQGQGPVMVIPSMMPSSILYPKGGQILLEGSTPRFPELEGESTDDEEEDERRKAIMRSRIERMEWKTQNPEEYLAIKKRRQVEMGSRGLRKPPTILSSSPLRGEEGRGNEKDPMILHHPSEVGVEGGASSSSDSQGQPRSATHLSDDLVTDKTSEQTKPKDQPDQNKKKVSRFKASRSNN</sequence>
<protein>
    <submittedName>
        <fullName evidence="1">Uncharacterized protein</fullName>
    </submittedName>
</protein>
<reference evidence="1 2" key="1">
    <citation type="journal article" date="2018" name="Mol. Biol. Evol.">
        <title>Broad Genomic Sampling Reveals a Smut Pathogenic Ancestry of the Fungal Clade Ustilaginomycotina.</title>
        <authorList>
            <person name="Kijpornyongpan T."/>
            <person name="Mondo S.J."/>
            <person name="Barry K."/>
            <person name="Sandor L."/>
            <person name="Lee J."/>
            <person name="Lipzen A."/>
            <person name="Pangilinan J."/>
            <person name="LaButti K."/>
            <person name="Hainaut M."/>
            <person name="Henrissat B."/>
            <person name="Grigoriev I.V."/>
            <person name="Spatafora J.W."/>
            <person name="Aime M.C."/>
        </authorList>
    </citation>
    <scope>NUCLEOTIDE SEQUENCE [LARGE SCALE GENOMIC DNA]</scope>
    <source>
        <strain evidence="1 2">SA 807</strain>
    </source>
</reference>
<evidence type="ECO:0000313" key="2">
    <source>
        <dbReference type="Proteomes" id="UP000245626"/>
    </source>
</evidence>
<dbReference type="EMBL" id="KZ819738">
    <property type="protein sequence ID" value="PWN53181.1"/>
    <property type="molecule type" value="Genomic_DNA"/>
</dbReference>